<dbReference type="InParanoid" id="G2YRY8"/>
<gene>
    <name evidence="1" type="ORF">BofuT4_P124340.1</name>
</gene>
<protein>
    <submittedName>
        <fullName evidence="1">Uncharacterized protein</fullName>
    </submittedName>
</protein>
<organism evidence="1 2">
    <name type="scientific">Botryotinia fuckeliana (strain T4)</name>
    <name type="common">Noble rot fungus</name>
    <name type="synonym">Botrytis cinerea</name>
    <dbReference type="NCBI Taxonomy" id="999810"/>
    <lineage>
        <taxon>Eukaryota</taxon>
        <taxon>Fungi</taxon>
        <taxon>Dikarya</taxon>
        <taxon>Ascomycota</taxon>
        <taxon>Pezizomycotina</taxon>
        <taxon>Leotiomycetes</taxon>
        <taxon>Helotiales</taxon>
        <taxon>Sclerotiniaceae</taxon>
        <taxon>Botrytis</taxon>
    </lineage>
</organism>
<dbReference type="HOGENOM" id="CLU_2209626_0_0_1"/>
<evidence type="ECO:0000313" key="2">
    <source>
        <dbReference type="Proteomes" id="UP000008177"/>
    </source>
</evidence>
<accession>G2YRY8</accession>
<sequence length="107" mass="11777">MSGYAGDTPIDIHLPAAPDFESSNVKSSGYTRYVSEDRKKTRSALGIIPGVVCWVARLAHWVDFVTLSHSHLIIGYHASRPPSINHIAVWDCDGDGKTLARRRSTCI</sequence>
<reference evidence="2" key="1">
    <citation type="journal article" date="2011" name="PLoS Genet.">
        <title>Genomic analysis of the necrotrophic fungal pathogens Sclerotinia sclerotiorum and Botrytis cinerea.</title>
        <authorList>
            <person name="Amselem J."/>
            <person name="Cuomo C.A."/>
            <person name="van Kan J.A."/>
            <person name="Viaud M."/>
            <person name="Benito E.P."/>
            <person name="Couloux A."/>
            <person name="Coutinho P.M."/>
            <person name="de Vries R.P."/>
            <person name="Dyer P.S."/>
            <person name="Fillinger S."/>
            <person name="Fournier E."/>
            <person name="Gout L."/>
            <person name="Hahn M."/>
            <person name="Kohn L."/>
            <person name="Lapalu N."/>
            <person name="Plummer K.M."/>
            <person name="Pradier J.M."/>
            <person name="Quevillon E."/>
            <person name="Sharon A."/>
            <person name="Simon A."/>
            <person name="ten Have A."/>
            <person name="Tudzynski B."/>
            <person name="Tudzynski P."/>
            <person name="Wincker P."/>
            <person name="Andrew M."/>
            <person name="Anthouard V."/>
            <person name="Beever R.E."/>
            <person name="Beffa R."/>
            <person name="Benoit I."/>
            <person name="Bouzid O."/>
            <person name="Brault B."/>
            <person name="Chen Z."/>
            <person name="Choquer M."/>
            <person name="Collemare J."/>
            <person name="Cotton P."/>
            <person name="Danchin E.G."/>
            <person name="Da Silva C."/>
            <person name="Gautier A."/>
            <person name="Giraud C."/>
            <person name="Giraud T."/>
            <person name="Gonzalez C."/>
            <person name="Grossetete S."/>
            <person name="Guldener U."/>
            <person name="Henrissat B."/>
            <person name="Howlett B.J."/>
            <person name="Kodira C."/>
            <person name="Kretschmer M."/>
            <person name="Lappartient A."/>
            <person name="Leroch M."/>
            <person name="Levis C."/>
            <person name="Mauceli E."/>
            <person name="Neuveglise C."/>
            <person name="Oeser B."/>
            <person name="Pearson M."/>
            <person name="Poulain J."/>
            <person name="Poussereau N."/>
            <person name="Quesneville H."/>
            <person name="Rascle C."/>
            <person name="Schumacher J."/>
            <person name="Segurens B."/>
            <person name="Sexton A."/>
            <person name="Silva E."/>
            <person name="Sirven C."/>
            <person name="Soanes D.M."/>
            <person name="Talbot N.J."/>
            <person name="Templeton M."/>
            <person name="Yandava C."/>
            <person name="Yarden O."/>
            <person name="Zeng Q."/>
            <person name="Rollins J.A."/>
            <person name="Lebrun M.H."/>
            <person name="Dickman M."/>
        </authorList>
    </citation>
    <scope>NUCLEOTIDE SEQUENCE [LARGE SCALE GENOMIC DNA]</scope>
    <source>
        <strain evidence="2">T4</strain>
    </source>
</reference>
<proteinExistence type="predicted"/>
<dbReference type="AlphaFoldDB" id="G2YRY8"/>
<dbReference type="Proteomes" id="UP000008177">
    <property type="component" value="Unplaced contigs"/>
</dbReference>
<evidence type="ECO:0000313" key="1">
    <source>
        <dbReference type="EMBL" id="CCD54386.1"/>
    </source>
</evidence>
<dbReference type="EMBL" id="FQ790351">
    <property type="protein sequence ID" value="CCD54386.1"/>
    <property type="molecule type" value="Genomic_DNA"/>
</dbReference>
<name>G2YRY8_BOTF4</name>